<evidence type="ECO:0000313" key="8">
    <source>
        <dbReference type="EMBL" id="KMZ58034.1"/>
    </source>
</evidence>
<dbReference type="OrthoDB" id="1856718at2759"/>
<dbReference type="GO" id="GO:0005886">
    <property type="term" value="C:plasma membrane"/>
    <property type="evidence" value="ECO:0000318"/>
    <property type="project" value="GO_Central"/>
</dbReference>
<dbReference type="OMA" id="GSAMWAY"/>
<keyword evidence="4 7" id="KW-0812">Transmembrane</keyword>
<proteinExistence type="inferred from homology"/>
<dbReference type="PIRSF" id="PIRSF016379">
    <property type="entry name" value="ENT"/>
    <property type="match status" value="1"/>
</dbReference>
<feature type="transmembrane region" description="Helical" evidence="7">
    <location>
        <begin position="267"/>
        <end position="286"/>
    </location>
</feature>
<dbReference type="GO" id="GO:0005337">
    <property type="term" value="F:nucleoside transmembrane transporter activity"/>
    <property type="evidence" value="ECO:0000318"/>
    <property type="project" value="GO_Central"/>
</dbReference>
<feature type="transmembrane region" description="Helical" evidence="7">
    <location>
        <begin position="298"/>
        <end position="319"/>
    </location>
</feature>
<dbReference type="PANTHER" id="PTHR10332">
    <property type="entry name" value="EQUILIBRATIVE NUCLEOSIDE TRANSPORTER"/>
    <property type="match status" value="1"/>
</dbReference>
<reference evidence="9" key="1">
    <citation type="journal article" date="2016" name="Nature">
        <title>The genome of the seagrass Zostera marina reveals angiosperm adaptation to the sea.</title>
        <authorList>
            <person name="Olsen J.L."/>
            <person name="Rouze P."/>
            <person name="Verhelst B."/>
            <person name="Lin Y.-C."/>
            <person name="Bayer T."/>
            <person name="Collen J."/>
            <person name="Dattolo E."/>
            <person name="De Paoli E."/>
            <person name="Dittami S."/>
            <person name="Maumus F."/>
            <person name="Michel G."/>
            <person name="Kersting A."/>
            <person name="Lauritano C."/>
            <person name="Lohaus R."/>
            <person name="Toepel M."/>
            <person name="Tonon T."/>
            <person name="Vanneste K."/>
            <person name="Amirebrahimi M."/>
            <person name="Brakel J."/>
            <person name="Bostroem C."/>
            <person name="Chovatia M."/>
            <person name="Grimwood J."/>
            <person name="Jenkins J.W."/>
            <person name="Jueterbock A."/>
            <person name="Mraz A."/>
            <person name="Stam W.T."/>
            <person name="Tice H."/>
            <person name="Bornberg-Bauer E."/>
            <person name="Green P.J."/>
            <person name="Pearson G.A."/>
            <person name="Procaccini G."/>
            <person name="Duarte C.M."/>
            <person name="Schmutz J."/>
            <person name="Reusch T.B.H."/>
            <person name="Van de Peer Y."/>
        </authorList>
    </citation>
    <scope>NUCLEOTIDE SEQUENCE [LARGE SCALE GENOMIC DNA]</scope>
    <source>
        <strain evidence="9">cv. Finnish</strain>
    </source>
</reference>
<comment type="subcellular location">
    <subcellularLocation>
        <location evidence="1">Membrane</location>
        <topology evidence="1">Multi-pass membrane protein</topology>
    </subcellularLocation>
</comment>
<feature type="transmembrane region" description="Helical" evidence="7">
    <location>
        <begin position="57"/>
        <end position="75"/>
    </location>
</feature>
<name>A0A0K9NMM8_ZOSMR</name>
<protein>
    <submittedName>
        <fullName evidence="8">Equilibrative nucleotide transporter 3</fullName>
    </submittedName>
</protein>
<feature type="transmembrane region" description="Helical" evidence="7">
    <location>
        <begin position="331"/>
        <end position="349"/>
    </location>
</feature>
<accession>A0A0K9NMM8</accession>
<keyword evidence="6 7" id="KW-0472">Membrane</keyword>
<feature type="transmembrane region" description="Helical" evidence="7">
    <location>
        <begin position="186"/>
        <end position="207"/>
    </location>
</feature>
<dbReference type="Proteomes" id="UP000036987">
    <property type="component" value="Unassembled WGS sequence"/>
</dbReference>
<dbReference type="EMBL" id="LFYR01001978">
    <property type="protein sequence ID" value="KMZ58034.1"/>
    <property type="molecule type" value="Genomic_DNA"/>
</dbReference>
<feature type="transmembrane region" description="Helical" evidence="7">
    <location>
        <begin position="391"/>
        <end position="414"/>
    </location>
</feature>
<evidence type="ECO:0000256" key="5">
    <source>
        <dbReference type="ARBA" id="ARBA00022989"/>
    </source>
</evidence>
<evidence type="ECO:0000256" key="1">
    <source>
        <dbReference type="ARBA" id="ARBA00004141"/>
    </source>
</evidence>
<feature type="transmembrane region" description="Helical" evidence="7">
    <location>
        <begin position="141"/>
        <end position="166"/>
    </location>
</feature>
<sequence>MTFSSENPTVSAPREGKYVAMVICWVLGIGCLFPWNSMLTVEDYFSYLFPNYHPTRVLTLVYQPFALGTMAILTYREANINTRSRNLIGYFLFFISSLLIIVLDFATSGRGGIGIFIGICIISAIFGIADAHVEGGMIGDLSLMCSEFIQSFLAGFGASGVFSSGLRLITKAAFENSKNGLRKGAMLFFCISAFFQLLCVILYAFVFSKIPIVKFYRLKAASEGSKTVSADLISAGIHELDKHDVEEDPERHQRLSNMQLLLQNIDYAVDILLIYILTLSIFPGFLAEDTGSHKLGTWYALVLIAMYNLFDFMGRYIPLIESLKLTSRKKIMVAVLLRFCLIPVFYFTAKYGDQGWMIFITSILGLTNGYLTICVFTAAPTGYKGPEQNALGNILVFFLLTGLTVGVTLDWLWLIGKGW</sequence>
<dbReference type="InterPro" id="IPR036259">
    <property type="entry name" value="MFS_trans_sf"/>
</dbReference>
<dbReference type="InterPro" id="IPR002259">
    <property type="entry name" value="Eqnu_transpt"/>
</dbReference>
<feature type="transmembrane region" description="Helical" evidence="7">
    <location>
        <begin position="87"/>
        <end position="106"/>
    </location>
</feature>
<evidence type="ECO:0000256" key="2">
    <source>
        <dbReference type="ARBA" id="ARBA00007965"/>
    </source>
</evidence>
<dbReference type="PANTHER" id="PTHR10332:SF30">
    <property type="entry name" value="EQUILIBRATIVE NUCLEOTIDE TRANSPORTER 2"/>
    <property type="match status" value="1"/>
</dbReference>
<feature type="transmembrane region" description="Helical" evidence="7">
    <location>
        <begin position="112"/>
        <end position="129"/>
    </location>
</feature>
<comment type="similarity">
    <text evidence="2">Belongs to the SLC29A/ENT transporter (TC 2.A.57) family.</text>
</comment>
<gene>
    <name evidence="8" type="ORF">ZOSMA_7G00620</name>
</gene>
<dbReference type="AlphaFoldDB" id="A0A0K9NMM8"/>
<feature type="transmembrane region" description="Helical" evidence="7">
    <location>
        <begin position="355"/>
        <end position="379"/>
    </location>
</feature>
<keyword evidence="5 7" id="KW-1133">Transmembrane helix</keyword>
<feature type="transmembrane region" description="Helical" evidence="7">
    <location>
        <begin position="18"/>
        <end position="37"/>
    </location>
</feature>
<evidence type="ECO:0000256" key="7">
    <source>
        <dbReference type="SAM" id="Phobius"/>
    </source>
</evidence>
<dbReference type="Pfam" id="PF01733">
    <property type="entry name" value="Nucleoside_tran"/>
    <property type="match status" value="1"/>
</dbReference>
<evidence type="ECO:0000256" key="3">
    <source>
        <dbReference type="ARBA" id="ARBA00022448"/>
    </source>
</evidence>
<evidence type="ECO:0000313" key="9">
    <source>
        <dbReference type="Proteomes" id="UP000036987"/>
    </source>
</evidence>
<dbReference type="SUPFAM" id="SSF103473">
    <property type="entry name" value="MFS general substrate transporter"/>
    <property type="match status" value="1"/>
</dbReference>
<comment type="caution">
    <text evidence="8">The sequence shown here is derived from an EMBL/GenBank/DDBJ whole genome shotgun (WGS) entry which is preliminary data.</text>
</comment>
<evidence type="ECO:0000256" key="4">
    <source>
        <dbReference type="ARBA" id="ARBA00022692"/>
    </source>
</evidence>
<evidence type="ECO:0000256" key="6">
    <source>
        <dbReference type="ARBA" id="ARBA00023136"/>
    </source>
</evidence>
<keyword evidence="3" id="KW-0813">Transport</keyword>
<dbReference type="PRINTS" id="PR01130">
    <property type="entry name" value="DERENTRNSPRT"/>
</dbReference>
<organism evidence="8 9">
    <name type="scientific">Zostera marina</name>
    <name type="common">Eelgrass</name>
    <dbReference type="NCBI Taxonomy" id="29655"/>
    <lineage>
        <taxon>Eukaryota</taxon>
        <taxon>Viridiplantae</taxon>
        <taxon>Streptophyta</taxon>
        <taxon>Embryophyta</taxon>
        <taxon>Tracheophyta</taxon>
        <taxon>Spermatophyta</taxon>
        <taxon>Magnoliopsida</taxon>
        <taxon>Liliopsida</taxon>
        <taxon>Zosteraceae</taxon>
        <taxon>Zostera</taxon>
    </lineage>
</organism>
<keyword evidence="9" id="KW-1185">Reference proteome</keyword>